<dbReference type="InterPro" id="IPR029063">
    <property type="entry name" value="SAM-dependent_MTases_sf"/>
</dbReference>
<dbReference type="Proteomes" id="UP000233220">
    <property type="component" value="Unplaced"/>
</dbReference>
<dbReference type="InterPro" id="IPR025799">
    <property type="entry name" value="Arg_MeTrfase"/>
</dbReference>
<dbReference type="GO" id="GO:0005654">
    <property type="term" value="C:nucleoplasm"/>
    <property type="evidence" value="ECO:0007669"/>
    <property type="project" value="UniProtKB-SubCell"/>
</dbReference>
<dbReference type="GO" id="GO:0035241">
    <property type="term" value="F:protein-arginine omega-N monomethyltransferase activity"/>
    <property type="evidence" value="ECO:0007669"/>
    <property type="project" value="TreeGrafter"/>
</dbReference>
<evidence type="ECO:0000256" key="4">
    <source>
        <dbReference type="ARBA" id="ARBA00022490"/>
    </source>
</evidence>
<dbReference type="Pfam" id="PF22528">
    <property type="entry name" value="PRMT_C"/>
    <property type="match status" value="1"/>
</dbReference>
<feature type="domain" description="Protein arginine N-methyltransferase" evidence="14">
    <location>
        <begin position="162"/>
        <end position="278"/>
    </location>
</feature>
<evidence type="ECO:0000256" key="10">
    <source>
        <dbReference type="ARBA" id="ARBA00047655"/>
    </source>
</evidence>
<dbReference type="GO" id="GO:0035242">
    <property type="term" value="F:protein-arginine omega-N asymmetric methyltransferase activity"/>
    <property type="evidence" value="ECO:0007669"/>
    <property type="project" value="UniProtKB-EC"/>
</dbReference>
<keyword evidence="8" id="KW-0539">Nucleus</keyword>
<dbReference type="PANTHER" id="PTHR11006:SF54">
    <property type="entry name" value="PROTEIN ARGININE N-METHYLTRANSFERASE 1"/>
    <property type="match status" value="1"/>
</dbReference>
<keyword evidence="6 12" id="KW-0808">Transferase</keyword>
<dbReference type="GO" id="GO:0140939">
    <property type="term" value="F:histone H4 methyltransferase activity"/>
    <property type="evidence" value="ECO:0007669"/>
    <property type="project" value="UniProtKB-ARBA"/>
</dbReference>
<dbReference type="Gene3D" id="2.70.160.11">
    <property type="entry name" value="Hnrnp arginine n-methyltransferase1"/>
    <property type="match status" value="1"/>
</dbReference>
<evidence type="ECO:0000259" key="14">
    <source>
        <dbReference type="Pfam" id="PF22528"/>
    </source>
</evidence>
<feature type="domain" description="Methyltransferase" evidence="13">
    <location>
        <begin position="74"/>
        <end position="150"/>
    </location>
</feature>
<keyword evidence="5 12" id="KW-0489">Methyltransferase</keyword>
<sequence>MAAAEAANCIMEVSCGQPESSEKPNAEDMTSKDYYFDSYAHFGIHEEMLKDEVRTLTYRNSMFHNRHLFKDKVVLDVGSGTGILCMFAAKAGARKVIGIECSSISDYAVKIVKANKLDHVVTIIKGKVEEVELPVEKVDIIISEWMGYCLFYESMLNTVLYARDKCWLPAVLQEVDIYTVKVEDLTFTSPFCLQVKRNDYVHALVAYFNIEFTRCHKRTGFSTSPESPYTHWKQTVFYMEDYLTVKTGEEIFGTIGMRPNAKNNRDLDFTIDLDFKGQLCELSCSTDYRMR</sequence>
<dbReference type="EC" id="2.1.1.319" evidence="3"/>
<dbReference type="FunFam" id="2.70.160.11:FF:000001">
    <property type="entry name" value="Blast:Protein arginine N-methyltransferase 1"/>
    <property type="match status" value="1"/>
</dbReference>
<dbReference type="FunFam" id="3.40.50.150:FF:000003">
    <property type="entry name" value="Blast:Protein arginine N-methyltransferase 1"/>
    <property type="match status" value="1"/>
</dbReference>
<reference evidence="15" key="1">
    <citation type="submission" date="2025-08" db="UniProtKB">
        <authorList>
            <consortium name="Ensembl"/>
        </authorList>
    </citation>
    <scope>IDENTIFICATION</scope>
</reference>
<comment type="subcellular location">
    <subcellularLocation>
        <location evidence="1">Cytoplasm</location>
        <location evidence="1">Cytosol</location>
    </subcellularLocation>
    <subcellularLocation>
        <location evidence="2">Nucleus</location>
        <location evidence="2">Nucleoplasm</location>
    </subcellularLocation>
</comment>
<dbReference type="PROSITE" id="PS51678">
    <property type="entry name" value="SAM_MT_PRMT"/>
    <property type="match status" value="1"/>
</dbReference>
<dbReference type="Ensembl" id="ENSSBOT00000025247.1">
    <property type="protein sequence ID" value="ENSSBOP00000008487.1"/>
    <property type="gene ID" value="ENSSBOG00000021030.1"/>
</dbReference>
<evidence type="ECO:0000313" key="15">
    <source>
        <dbReference type="Ensembl" id="ENSSBOP00000008487.1"/>
    </source>
</evidence>
<protein>
    <recommendedName>
        <fullName evidence="3">type I protein arginine methyltransferase</fullName>
        <ecNumber evidence="3">2.1.1.319</ecNumber>
    </recommendedName>
</protein>
<organism evidence="15 16">
    <name type="scientific">Saimiri boliviensis boliviensis</name>
    <name type="common">Bolivian squirrel monkey</name>
    <dbReference type="NCBI Taxonomy" id="39432"/>
    <lineage>
        <taxon>Eukaryota</taxon>
        <taxon>Metazoa</taxon>
        <taxon>Chordata</taxon>
        <taxon>Craniata</taxon>
        <taxon>Vertebrata</taxon>
        <taxon>Euteleostomi</taxon>
        <taxon>Mammalia</taxon>
        <taxon>Eutheria</taxon>
        <taxon>Euarchontoglires</taxon>
        <taxon>Primates</taxon>
        <taxon>Haplorrhini</taxon>
        <taxon>Platyrrhini</taxon>
        <taxon>Cebidae</taxon>
        <taxon>Saimiriinae</taxon>
        <taxon>Saimiri</taxon>
    </lineage>
</organism>
<keyword evidence="7 12" id="KW-0949">S-adenosyl-L-methionine</keyword>
<gene>
    <name evidence="15" type="primary">PRMT1</name>
</gene>
<evidence type="ECO:0000256" key="6">
    <source>
        <dbReference type="ARBA" id="ARBA00022679"/>
    </source>
</evidence>
<proteinExistence type="predicted"/>
<reference evidence="15" key="2">
    <citation type="submission" date="2025-09" db="UniProtKB">
        <authorList>
            <consortium name="Ensembl"/>
        </authorList>
    </citation>
    <scope>IDENTIFICATION</scope>
</reference>
<dbReference type="GO" id="GO:1904047">
    <property type="term" value="F:S-adenosyl-L-methionine binding"/>
    <property type="evidence" value="ECO:0007669"/>
    <property type="project" value="UniProtKB-ARBA"/>
</dbReference>
<dbReference type="PANTHER" id="PTHR11006">
    <property type="entry name" value="PROTEIN ARGININE N-METHYLTRANSFERASE"/>
    <property type="match status" value="1"/>
</dbReference>
<evidence type="ECO:0000256" key="5">
    <source>
        <dbReference type="ARBA" id="ARBA00022603"/>
    </source>
</evidence>
<dbReference type="CDD" id="cd02440">
    <property type="entry name" value="AdoMet_MTases"/>
    <property type="match status" value="1"/>
</dbReference>
<evidence type="ECO:0000256" key="2">
    <source>
        <dbReference type="ARBA" id="ARBA00004642"/>
    </source>
</evidence>
<comment type="catalytic activity">
    <reaction evidence="11">
        <text>L-arginyl-[protein] + S-adenosyl-L-methionine = N(omega)-methyl-L-arginyl-[protein] + S-adenosyl-L-homocysteine + H(+)</text>
        <dbReference type="Rhea" id="RHEA:48100"/>
        <dbReference type="Rhea" id="RHEA-COMP:10532"/>
        <dbReference type="Rhea" id="RHEA-COMP:11990"/>
        <dbReference type="ChEBI" id="CHEBI:15378"/>
        <dbReference type="ChEBI" id="CHEBI:29965"/>
        <dbReference type="ChEBI" id="CHEBI:57856"/>
        <dbReference type="ChEBI" id="CHEBI:59789"/>
        <dbReference type="ChEBI" id="CHEBI:65280"/>
    </reaction>
    <physiologicalReaction direction="left-to-right" evidence="11">
        <dbReference type="Rhea" id="RHEA:48101"/>
    </physiologicalReaction>
</comment>
<dbReference type="GO" id="GO:0032259">
    <property type="term" value="P:methylation"/>
    <property type="evidence" value="ECO:0007669"/>
    <property type="project" value="UniProtKB-KW"/>
</dbReference>
<evidence type="ECO:0000256" key="9">
    <source>
        <dbReference type="ARBA" id="ARBA00047384"/>
    </source>
</evidence>
<dbReference type="InterPro" id="IPR041698">
    <property type="entry name" value="Methyltransf_25"/>
</dbReference>
<evidence type="ECO:0000256" key="1">
    <source>
        <dbReference type="ARBA" id="ARBA00004514"/>
    </source>
</evidence>
<dbReference type="GeneTree" id="ENSGT00940000154700"/>
<dbReference type="GO" id="GO:0051260">
    <property type="term" value="P:protein homooligomerization"/>
    <property type="evidence" value="ECO:0007669"/>
    <property type="project" value="UniProtKB-ARBA"/>
</dbReference>
<evidence type="ECO:0000256" key="3">
    <source>
        <dbReference type="ARBA" id="ARBA00011925"/>
    </source>
</evidence>
<evidence type="ECO:0000256" key="8">
    <source>
        <dbReference type="ARBA" id="ARBA00023242"/>
    </source>
</evidence>
<dbReference type="SUPFAM" id="SSF53335">
    <property type="entry name" value="S-adenosyl-L-methionine-dependent methyltransferases"/>
    <property type="match status" value="1"/>
</dbReference>
<evidence type="ECO:0000256" key="11">
    <source>
        <dbReference type="ARBA" id="ARBA00049303"/>
    </source>
</evidence>
<name>A0A2K6SM86_SAIBB</name>
<evidence type="ECO:0000256" key="7">
    <source>
        <dbReference type="ARBA" id="ARBA00022691"/>
    </source>
</evidence>
<evidence type="ECO:0000259" key="13">
    <source>
        <dbReference type="Pfam" id="PF13649"/>
    </source>
</evidence>
<dbReference type="Pfam" id="PF13649">
    <property type="entry name" value="Methyltransf_25"/>
    <property type="match status" value="1"/>
</dbReference>
<dbReference type="Gene3D" id="3.40.50.150">
    <property type="entry name" value="Vaccinia Virus protein VP39"/>
    <property type="match status" value="1"/>
</dbReference>
<keyword evidence="16" id="KW-1185">Reference proteome</keyword>
<evidence type="ECO:0000256" key="12">
    <source>
        <dbReference type="PROSITE-ProRule" id="PRU01015"/>
    </source>
</evidence>
<evidence type="ECO:0000313" key="16">
    <source>
        <dbReference type="Proteomes" id="UP000233220"/>
    </source>
</evidence>
<dbReference type="GO" id="GO:0005829">
    <property type="term" value="C:cytosol"/>
    <property type="evidence" value="ECO:0007669"/>
    <property type="project" value="UniProtKB-SubCell"/>
</dbReference>
<dbReference type="AlphaFoldDB" id="A0A2K6SM86"/>
<accession>A0A2K6SM86</accession>
<dbReference type="InterPro" id="IPR055135">
    <property type="entry name" value="PRMT_dom"/>
</dbReference>
<comment type="catalytic activity">
    <reaction evidence="10">
        <text>N(omega)-methyl-L-arginyl-[protein] + S-adenosyl-L-methionine = N(omega),N(omega)-dimethyl-L-arginyl-[protein] + S-adenosyl-L-homocysteine + H(+)</text>
        <dbReference type="Rhea" id="RHEA:48104"/>
        <dbReference type="Rhea" id="RHEA-COMP:11990"/>
        <dbReference type="Rhea" id="RHEA-COMP:11991"/>
        <dbReference type="ChEBI" id="CHEBI:15378"/>
        <dbReference type="ChEBI" id="CHEBI:57856"/>
        <dbReference type="ChEBI" id="CHEBI:59789"/>
        <dbReference type="ChEBI" id="CHEBI:61897"/>
        <dbReference type="ChEBI" id="CHEBI:65280"/>
    </reaction>
    <physiologicalReaction direction="left-to-right" evidence="10">
        <dbReference type="Rhea" id="RHEA:48105"/>
    </physiologicalReaction>
</comment>
<comment type="catalytic activity">
    <reaction evidence="9">
        <text>L-arginyl-[protein] + 2 S-adenosyl-L-methionine = N(omega),N(omega)-dimethyl-L-arginyl-[protein] + 2 S-adenosyl-L-homocysteine + 2 H(+)</text>
        <dbReference type="Rhea" id="RHEA:48096"/>
        <dbReference type="Rhea" id="RHEA-COMP:10532"/>
        <dbReference type="Rhea" id="RHEA-COMP:11991"/>
        <dbReference type="ChEBI" id="CHEBI:15378"/>
        <dbReference type="ChEBI" id="CHEBI:29965"/>
        <dbReference type="ChEBI" id="CHEBI:57856"/>
        <dbReference type="ChEBI" id="CHEBI:59789"/>
        <dbReference type="ChEBI" id="CHEBI:61897"/>
        <dbReference type="EC" id="2.1.1.319"/>
    </reaction>
    <physiologicalReaction direction="left-to-right" evidence="9">
        <dbReference type="Rhea" id="RHEA:48097"/>
    </physiologicalReaction>
</comment>
<keyword evidence="4" id="KW-0963">Cytoplasm</keyword>